<gene>
    <name evidence="1" type="ORF">Q8A67_018332</name>
</gene>
<proteinExistence type="predicted"/>
<evidence type="ECO:0000313" key="2">
    <source>
        <dbReference type="Proteomes" id="UP001187343"/>
    </source>
</evidence>
<organism evidence="1 2">
    <name type="scientific">Cirrhinus molitorella</name>
    <name type="common">mud carp</name>
    <dbReference type="NCBI Taxonomy" id="172907"/>
    <lineage>
        <taxon>Eukaryota</taxon>
        <taxon>Metazoa</taxon>
        <taxon>Chordata</taxon>
        <taxon>Craniata</taxon>
        <taxon>Vertebrata</taxon>
        <taxon>Euteleostomi</taxon>
        <taxon>Actinopterygii</taxon>
        <taxon>Neopterygii</taxon>
        <taxon>Teleostei</taxon>
        <taxon>Ostariophysi</taxon>
        <taxon>Cypriniformes</taxon>
        <taxon>Cyprinidae</taxon>
        <taxon>Labeoninae</taxon>
        <taxon>Labeonini</taxon>
        <taxon>Cirrhinus</taxon>
    </lineage>
</organism>
<dbReference type="Proteomes" id="UP001187343">
    <property type="component" value="Unassembled WGS sequence"/>
</dbReference>
<evidence type="ECO:0000313" key="1">
    <source>
        <dbReference type="EMBL" id="KAK2881064.1"/>
    </source>
</evidence>
<protein>
    <submittedName>
        <fullName evidence="1">Uncharacterized protein</fullName>
    </submittedName>
</protein>
<sequence>MKLLDAMRMMEEGFSCRDGDLLPPADAALRQRRGESPRRYMSGHTTAPRRLLLDDTYVASSRHSVKWIHRGVAMRS</sequence>
<keyword evidence="2" id="KW-1185">Reference proteome</keyword>
<dbReference type="EMBL" id="JAUYZG010000018">
    <property type="protein sequence ID" value="KAK2881064.1"/>
    <property type="molecule type" value="Genomic_DNA"/>
</dbReference>
<name>A0AA88PHG0_9TELE</name>
<dbReference type="AlphaFoldDB" id="A0AA88PHG0"/>
<comment type="caution">
    <text evidence="1">The sequence shown here is derived from an EMBL/GenBank/DDBJ whole genome shotgun (WGS) entry which is preliminary data.</text>
</comment>
<accession>A0AA88PHG0</accession>
<reference evidence="1" key="1">
    <citation type="submission" date="2023-08" db="EMBL/GenBank/DDBJ databases">
        <title>Chromosome-level Genome Assembly of mud carp (Cirrhinus molitorella).</title>
        <authorList>
            <person name="Liu H."/>
        </authorList>
    </citation>
    <scope>NUCLEOTIDE SEQUENCE</scope>
    <source>
        <strain evidence="1">Prfri</strain>
        <tissue evidence="1">Muscle</tissue>
    </source>
</reference>